<dbReference type="GO" id="GO:0016020">
    <property type="term" value="C:membrane"/>
    <property type="evidence" value="ECO:0007669"/>
    <property type="project" value="UniProtKB-SubCell"/>
</dbReference>
<evidence type="ECO:0000256" key="1">
    <source>
        <dbReference type="ARBA" id="ARBA00004141"/>
    </source>
</evidence>
<evidence type="ECO:0000256" key="2">
    <source>
        <dbReference type="ARBA" id="ARBA00022692"/>
    </source>
</evidence>
<sequence>MGIFAFKAKIAEIRAVGLPQPELFAVAVTIVQLGGSGLIIANIMPWLGAGALAGFLLLTIPIAHPFWKLPEPQRTFKFFLALEHLSLIGGLMVAAALGAFTGQ</sequence>
<comment type="caution">
    <text evidence="6">The sequence shown here is derived from an EMBL/GenBank/DDBJ whole genome shotgun (WGS) entry which is preliminary data.</text>
</comment>
<reference evidence="6 7" key="1">
    <citation type="submission" date="2019-07" db="EMBL/GenBank/DDBJ databases">
        <title>Whole genome shotgun sequence of Skermanella aerolata NBRC 106429.</title>
        <authorList>
            <person name="Hosoyama A."/>
            <person name="Uohara A."/>
            <person name="Ohji S."/>
            <person name="Ichikawa N."/>
        </authorList>
    </citation>
    <scope>NUCLEOTIDE SEQUENCE [LARGE SCALE GENOMIC DNA]</scope>
    <source>
        <strain evidence="6 7">NBRC 106429</strain>
    </source>
</reference>
<evidence type="ECO:0000256" key="4">
    <source>
        <dbReference type="ARBA" id="ARBA00023136"/>
    </source>
</evidence>
<keyword evidence="4 5" id="KW-0472">Membrane</keyword>
<accession>A0A512E1P0</accession>
<evidence type="ECO:0000313" key="7">
    <source>
        <dbReference type="Proteomes" id="UP000321523"/>
    </source>
</evidence>
<evidence type="ECO:0000313" key="6">
    <source>
        <dbReference type="EMBL" id="GEO42641.1"/>
    </source>
</evidence>
<comment type="subcellular location">
    <subcellularLocation>
        <location evidence="1">Membrane</location>
        <topology evidence="1">Multi-pass membrane protein</topology>
    </subcellularLocation>
</comment>
<feature type="transmembrane region" description="Helical" evidence="5">
    <location>
        <begin position="46"/>
        <end position="67"/>
    </location>
</feature>
<keyword evidence="7" id="KW-1185">Reference proteome</keyword>
<protein>
    <recommendedName>
        <fullName evidence="8">DoxX family protein</fullName>
    </recommendedName>
</protein>
<name>A0A512E1P0_9PROT</name>
<evidence type="ECO:0000256" key="5">
    <source>
        <dbReference type="SAM" id="Phobius"/>
    </source>
</evidence>
<dbReference type="Pfam" id="PF07681">
    <property type="entry name" value="DoxX"/>
    <property type="match status" value="1"/>
</dbReference>
<feature type="transmembrane region" description="Helical" evidence="5">
    <location>
        <begin position="79"/>
        <end position="100"/>
    </location>
</feature>
<organism evidence="6 7">
    <name type="scientific">Skermanella aerolata</name>
    <dbReference type="NCBI Taxonomy" id="393310"/>
    <lineage>
        <taxon>Bacteria</taxon>
        <taxon>Pseudomonadati</taxon>
        <taxon>Pseudomonadota</taxon>
        <taxon>Alphaproteobacteria</taxon>
        <taxon>Rhodospirillales</taxon>
        <taxon>Azospirillaceae</taxon>
        <taxon>Skermanella</taxon>
    </lineage>
</organism>
<evidence type="ECO:0008006" key="8">
    <source>
        <dbReference type="Google" id="ProtNLM"/>
    </source>
</evidence>
<dbReference type="Proteomes" id="UP000321523">
    <property type="component" value="Unassembled WGS sequence"/>
</dbReference>
<keyword evidence="3 5" id="KW-1133">Transmembrane helix</keyword>
<dbReference type="EMBL" id="BJYZ01000047">
    <property type="protein sequence ID" value="GEO42641.1"/>
    <property type="molecule type" value="Genomic_DNA"/>
</dbReference>
<dbReference type="AlphaFoldDB" id="A0A512E1P0"/>
<dbReference type="InterPro" id="IPR032808">
    <property type="entry name" value="DoxX"/>
</dbReference>
<gene>
    <name evidence="6" type="ORF">SAE02_67890</name>
</gene>
<evidence type="ECO:0000256" key="3">
    <source>
        <dbReference type="ARBA" id="ARBA00022989"/>
    </source>
</evidence>
<keyword evidence="2 5" id="KW-0812">Transmembrane</keyword>
<proteinExistence type="predicted"/>